<dbReference type="AlphaFoldDB" id="A0AAF0WQQ2"/>
<dbReference type="PROSITE" id="PS50181">
    <property type="entry name" value="FBOX"/>
    <property type="match status" value="1"/>
</dbReference>
<organism evidence="2 3">
    <name type="scientific">Daucus carota subsp. sativus</name>
    <name type="common">Carrot</name>
    <dbReference type="NCBI Taxonomy" id="79200"/>
    <lineage>
        <taxon>Eukaryota</taxon>
        <taxon>Viridiplantae</taxon>
        <taxon>Streptophyta</taxon>
        <taxon>Embryophyta</taxon>
        <taxon>Tracheophyta</taxon>
        <taxon>Spermatophyta</taxon>
        <taxon>Magnoliopsida</taxon>
        <taxon>eudicotyledons</taxon>
        <taxon>Gunneridae</taxon>
        <taxon>Pentapetalae</taxon>
        <taxon>asterids</taxon>
        <taxon>campanulids</taxon>
        <taxon>Apiales</taxon>
        <taxon>Apiaceae</taxon>
        <taxon>Apioideae</taxon>
        <taxon>Scandiceae</taxon>
        <taxon>Daucinae</taxon>
        <taxon>Daucus</taxon>
        <taxon>Daucus sect. Daucus</taxon>
    </lineage>
</organism>
<dbReference type="PANTHER" id="PTHR31672:SF13">
    <property type="entry name" value="F-BOX PROTEIN CPR30-LIKE"/>
    <property type="match status" value="1"/>
</dbReference>
<dbReference type="InterPro" id="IPR013187">
    <property type="entry name" value="F-box-assoc_dom_typ3"/>
</dbReference>
<dbReference type="InterPro" id="IPR036047">
    <property type="entry name" value="F-box-like_dom_sf"/>
</dbReference>
<feature type="domain" description="F-box" evidence="1">
    <location>
        <begin position="1"/>
        <end position="51"/>
    </location>
</feature>
<accession>A0AAF0WQQ2</accession>
<keyword evidence="3" id="KW-1185">Reference proteome</keyword>
<reference evidence="2" key="2">
    <citation type="submission" date="2022-03" db="EMBL/GenBank/DDBJ databases">
        <title>Draft title - Genomic analysis of global carrot germplasm unveils the trajectory of domestication and the origin of high carotenoid orange carrot.</title>
        <authorList>
            <person name="Iorizzo M."/>
            <person name="Ellison S."/>
            <person name="Senalik D."/>
            <person name="Macko-Podgorni A."/>
            <person name="Grzebelus D."/>
            <person name="Bostan H."/>
            <person name="Rolling W."/>
            <person name="Curaba J."/>
            <person name="Simon P."/>
        </authorList>
    </citation>
    <scope>NUCLEOTIDE SEQUENCE</scope>
    <source>
        <tissue evidence="2">Leaf</tissue>
    </source>
</reference>
<dbReference type="Gene3D" id="1.20.1280.50">
    <property type="match status" value="1"/>
</dbReference>
<name>A0AAF0WQQ2_DAUCS</name>
<dbReference type="InterPro" id="IPR001810">
    <property type="entry name" value="F-box_dom"/>
</dbReference>
<dbReference type="Pfam" id="PF08268">
    <property type="entry name" value="FBA_3"/>
    <property type="match status" value="1"/>
</dbReference>
<dbReference type="Proteomes" id="UP000077755">
    <property type="component" value="Chromosome 3"/>
</dbReference>
<dbReference type="Pfam" id="PF00646">
    <property type="entry name" value="F-box"/>
    <property type="match status" value="1"/>
</dbReference>
<dbReference type="NCBIfam" id="TIGR01640">
    <property type="entry name" value="F_box_assoc_1"/>
    <property type="match status" value="1"/>
</dbReference>
<evidence type="ECO:0000313" key="2">
    <source>
        <dbReference type="EMBL" id="WOG92763.1"/>
    </source>
</evidence>
<proteinExistence type="predicted"/>
<reference evidence="2" key="1">
    <citation type="journal article" date="2016" name="Nat. Genet.">
        <title>A high-quality carrot genome assembly provides new insights into carotenoid accumulation and asterid genome evolution.</title>
        <authorList>
            <person name="Iorizzo M."/>
            <person name="Ellison S."/>
            <person name="Senalik D."/>
            <person name="Zeng P."/>
            <person name="Satapoomin P."/>
            <person name="Huang J."/>
            <person name="Bowman M."/>
            <person name="Iovene M."/>
            <person name="Sanseverino W."/>
            <person name="Cavagnaro P."/>
            <person name="Yildiz M."/>
            <person name="Macko-Podgorni A."/>
            <person name="Moranska E."/>
            <person name="Grzebelus E."/>
            <person name="Grzebelus D."/>
            <person name="Ashrafi H."/>
            <person name="Zheng Z."/>
            <person name="Cheng S."/>
            <person name="Spooner D."/>
            <person name="Van Deynze A."/>
            <person name="Simon P."/>
        </authorList>
    </citation>
    <scope>NUCLEOTIDE SEQUENCE</scope>
    <source>
        <tissue evidence="2">Leaf</tissue>
    </source>
</reference>
<sequence>MADSLPPDMLSEIFKRLPVNHVLRCMCVKKSWYRVIKTCIFVSLHLNYRQSVSSKRYLLFHSNYSGFSVHSDDKKCRETYKWRPDDVGQTSYGTSNGLICLSDLELEYDSHIYLWNPAIRRSKLLPPSSLFLDIFKLEFKGKVFKMSLAFGYSSSRDDYKVVKVMIYCLEKGAKWLSLVDVYSLRSNSWKEIGQEVSCCKLGRPVFVKGVVYWIAKKCDGKRLILCFDTEEEVFREILLPGYDCAYKLDHFVQKFGELLCVLVFHPPSEAVDMWVMEEAEVWRKITSIGLADKYGLPMGFRNNGEMVLRMLNYEFGFVSYDLKRNKPTGIMKSKHLKPFGWDFSDDDEKEAVDNLDQKVYFVNPFMESLVLLDDK</sequence>
<dbReference type="InterPro" id="IPR017451">
    <property type="entry name" value="F-box-assoc_interact_dom"/>
</dbReference>
<dbReference type="KEGG" id="dcr:108212471"/>
<dbReference type="SUPFAM" id="SSF81383">
    <property type="entry name" value="F-box domain"/>
    <property type="match status" value="1"/>
</dbReference>
<protein>
    <recommendedName>
        <fullName evidence="1">F-box domain-containing protein</fullName>
    </recommendedName>
</protein>
<dbReference type="PANTHER" id="PTHR31672">
    <property type="entry name" value="BNACNNG10540D PROTEIN"/>
    <property type="match status" value="1"/>
</dbReference>
<gene>
    <name evidence="2" type="ORF">DCAR_0312039</name>
</gene>
<evidence type="ECO:0000313" key="3">
    <source>
        <dbReference type="Proteomes" id="UP000077755"/>
    </source>
</evidence>
<evidence type="ECO:0000259" key="1">
    <source>
        <dbReference type="PROSITE" id="PS50181"/>
    </source>
</evidence>
<dbReference type="InterPro" id="IPR050796">
    <property type="entry name" value="SCF_F-box_component"/>
</dbReference>
<dbReference type="EMBL" id="CP093345">
    <property type="protein sequence ID" value="WOG92763.1"/>
    <property type="molecule type" value="Genomic_DNA"/>
</dbReference>
<dbReference type="SMART" id="SM00256">
    <property type="entry name" value="FBOX"/>
    <property type="match status" value="1"/>
</dbReference>